<dbReference type="InterPro" id="IPR023610">
    <property type="entry name" value="PInositol-4/5-P-5/4-kinase"/>
</dbReference>
<dbReference type="Gene3D" id="1.10.590.10">
    <property type="entry name" value="Chorismate mutase, AroQ class superfamily, eukaryotic"/>
    <property type="match status" value="1"/>
</dbReference>
<keyword evidence="5" id="KW-1133">Transmembrane helix</keyword>
<evidence type="ECO:0000256" key="5">
    <source>
        <dbReference type="SAM" id="Phobius"/>
    </source>
</evidence>
<dbReference type="Gene3D" id="3.30.800.10">
    <property type="entry name" value="Phosphatidylinositol Phosphate Kinase II Beta"/>
    <property type="match status" value="1"/>
</dbReference>
<comment type="caution">
    <text evidence="7">The sequence shown here is derived from an EMBL/GenBank/DDBJ whole genome shotgun (WGS) entry which is preliminary data.</text>
</comment>
<sequence length="1474" mass="164876">MKPLKDAGCMFQDWGQSRDSHQLPRTLHHRAVISQEMMSGLKVKAESQIHWLTLTPCLCSLVGEGGDAGAVASNRRPIGQVNRCSNSTAEQQHAEEKPHSSLATVHTAQGNSLCQPTANTVVRIQQNSPEHCKFHRTAQQAPMNASDEGITLIDKHFDGTTDIYMPYPHTACFQAYKASATYTGDGMSDDIDASQDDMSTSVTPGQPLTRQQQKALDKELPWRVIVDKGGDYLAAFIQPAKDEERSWMTFDSVEAVEDNEARKIMESPKGRKRILKSRAAYRDKAKGVGPLRAKARVVALGCLDPDLFSLNRESATPTRQSEMLVYAIYIAGRNGKTNRDGATWHPWCGDVKTAFLQGQPEPREEPLCLKQSGWDQHSLDKMFFSLHRKVKGFDSEILVAVAKVYVDDFLVSYSDHFNKAELLSMFSWGSQSTLTPETPLDFKGKEIHLRYDNERQSCKQEKFIKAFRSGCIKRKKTESLRPEDFPEYRSVAGSLQWVAGQTRPDVAATVSLHSKGSKATYANLASVYDAVEHLRRTSDKGFTMNPTAIDDSTLVVTYADSSWANAENCASQHGCLIMLQMLRAQLTPRLTVPDSIIFSLIERSQYRVNSAVYEPNHKPLGGSGSEECMSILQNIRSSVLCQSKSLSFDGFWTTGEVEKPVLATVPPTALVNQKLLEIYRTKMIPSLCRGCSSLCFGTLSNAQVRTRRRRFVAESKFRSEREKATAMIKDGLTAFITKPDVEKKNVQRVILKALVHQGPAMYKVNPEFIGLRFWDLRKSTLFEEYIMPLTKEAGGMPQREVSAQAGQWDRLMYPRRSTGIDTCLSLYVDNSTLDRCHNECMYFVAYALADAYQPLWDGPCELQHIFTGEMCENDDSPFCFLNCCVFAVPWLEFFGYGAYLWNVFWILDLGRFTLLPLAPEKVLGVHLMCFYHIFTWVCAGLIAFDPNGSRLVTDTCREAKIVMMPCILRRQTVGGDLPLFQVAGFVVIAVGFSLLVLRYIDAGQLLSSQSRTQRRERLLLAVRAYLRKQWLHFACLAICSILILLDTTTGCADNAGSYITSSAFPGLGLLLSLDRLVMYAKEEKAVEFGSANASPLHHAGSENLELGPAGATSPSPANLRSLPVTRASPFGAAGYRLLDFSALLEHLIQYLREEELQLAQQREVLAAGQTAKQAAASQLTLLRASARLDDSPDAQWDWTITASAGSETALTVIAPRSFTYLRRLANLDCEALLNELLQTNLGELRVAAKSGSSLLCSADQRTFVLKTVSKSEVKQVRAMLADYRKHLEERPESLLCRIYGCFSFRNSLGYFLHAVLMDCLVGLPASLTDFDYMTPKVFDIKSEFQDGGFRSSFPQGLQLPDLHFAQDLNFLSSLGVVDYSILLSVWEIPEELGHELSQKDIRPGVLVPGTSERPWYVVRLGIIDFLVHWCVRKRTESALKRTCLHPRHTERVTIMDPPSYARRQLDFLHAVFCS</sequence>
<keyword evidence="2" id="KW-0413">Isomerase</keyword>
<dbReference type="InterPro" id="IPR027483">
    <property type="entry name" value="PInositol-4-P-4/5-kinase_C_sf"/>
</dbReference>
<evidence type="ECO:0000313" key="8">
    <source>
        <dbReference type="Proteomes" id="UP001642464"/>
    </source>
</evidence>
<evidence type="ECO:0000256" key="1">
    <source>
        <dbReference type="ARBA" id="ARBA00012404"/>
    </source>
</evidence>
<keyword evidence="5" id="KW-0472">Membrane</keyword>
<organism evidence="7 8">
    <name type="scientific">Durusdinium trenchii</name>
    <dbReference type="NCBI Taxonomy" id="1381693"/>
    <lineage>
        <taxon>Eukaryota</taxon>
        <taxon>Sar</taxon>
        <taxon>Alveolata</taxon>
        <taxon>Dinophyceae</taxon>
        <taxon>Suessiales</taxon>
        <taxon>Symbiodiniaceae</taxon>
        <taxon>Durusdinium</taxon>
    </lineage>
</organism>
<evidence type="ECO:0000256" key="4">
    <source>
        <dbReference type="SAM" id="MobiDB-lite"/>
    </source>
</evidence>
<feature type="region of interest" description="Disordered" evidence="4">
    <location>
        <begin position="80"/>
        <end position="102"/>
    </location>
</feature>
<evidence type="ECO:0000256" key="3">
    <source>
        <dbReference type="PROSITE-ProRule" id="PRU00781"/>
    </source>
</evidence>
<dbReference type="InterPro" id="IPR036263">
    <property type="entry name" value="Chorismate_II_sf"/>
</dbReference>
<dbReference type="SMART" id="SM00330">
    <property type="entry name" value="PIPKc"/>
    <property type="match status" value="1"/>
</dbReference>
<dbReference type="Proteomes" id="UP001642464">
    <property type="component" value="Unassembled WGS sequence"/>
</dbReference>
<evidence type="ECO:0000256" key="2">
    <source>
        <dbReference type="ARBA" id="ARBA00023235"/>
    </source>
</evidence>
<keyword evidence="3" id="KW-0808">Transferase</keyword>
<dbReference type="InterPro" id="IPR002498">
    <property type="entry name" value="PInositol-4-P-4/5-kinase_core"/>
</dbReference>
<dbReference type="PANTHER" id="PTHR23086:SF8">
    <property type="entry name" value="PHOSPHATIDYLINOSITOL 5-PHOSPHATE 4-KINASE, ISOFORM A"/>
    <property type="match status" value="1"/>
</dbReference>
<dbReference type="PROSITE" id="PS51455">
    <property type="entry name" value="PIPK"/>
    <property type="match status" value="1"/>
</dbReference>
<feature type="transmembrane region" description="Helical" evidence="5">
    <location>
        <begin position="1030"/>
        <end position="1049"/>
    </location>
</feature>
<reference evidence="7 8" key="1">
    <citation type="submission" date="2024-02" db="EMBL/GenBank/DDBJ databases">
        <authorList>
            <person name="Chen Y."/>
            <person name="Shah S."/>
            <person name="Dougan E. K."/>
            <person name="Thang M."/>
            <person name="Chan C."/>
        </authorList>
    </citation>
    <scope>NUCLEOTIDE SEQUENCE [LARGE SCALE GENOMIC DNA]</scope>
</reference>
<feature type="transmembrane region" description="Helical" evidence="5">
    <location>
        <begin position="979"/>
        <end position="1000"/>
    </location>
</feature>
<dbReference type="InterPro" id="IPR027484">
    <property type="entry name" value="PInositol-4-P-5-kinase_N"/>
</dbReference>
<dbReference type="InterPro" id="IPR037039">
    <property type="entry name" value="CM_AroQ_sf_eucaryotic"/>
</dbReference>
<keyword evidence="8" id="KW-1185">Reference proteome</keyword>
<keyword evidence="3" id="KW-0418">Kinase</keyword>
<dbReference type="SUPFAM" id="SSF56104">
    <property type="entry name" value="SAICAR synthase-like"/>
    <property type="match status" value="1"/>
</dbReference>
<feature type="domain" description="PIPK" evidence="6">
    <location>
        <begin position="1148"/>
        <end position="1472"/>
    </location>
</feature>
<evidence type="ECO:0000259" key="6">
    <source>
        <dbReference type="PROSITE" id="PS51455"/>
    </source>
</evidence>
<dbReference type="EMBL" id="CAXAMM010012514">
    <property type="protein sequence ID" value="CAK9029056.1"/>
    <property type="molecule type" value="Genomic_DNA"/>
</dbReference>
<dbReference type="Gene3D" id="3.30.810.10">
    <property type="entry name" value="2-Layer Sandwich"/>
    <property type="match status" value="1"/>
</dbReference>
<dbReference type="SUPFAM" id="SSF48600">
    <property type="entry name" value="Chorismate mutase II"/>
    <property type="match status" value="1"/>
</dbReference>
<feature type="transmembrane region" description="Helical" evidence="5">
    <location>
        <begin position="922"/>
        <end position="944"/>
    </location>
</feature>
<dbReference type="Pfam" id="PF01504">
    <property type="entry name" value="PIP5K"/>
    <property type="match status" value="2"/>
</dbReference>
<dbReference type="EC" id="5.4.99.5" evidence="1"/>
<keyword evidence="3" id="KW-0547">Nucleotide-binding</keyword>
<evidence type="ECO:0000313" key="7">
    <source>
        <dbReference type="EMBL" id="CAK9029056.1"/>
    </source>
</evidence>
<accession>A0ABP0KQ79</accession>
<feature type="transmembrane region" description="Helical" evidence="5">
    <location>
        <begin position="887"/>
        <end position="910"/>
    </location>
</feature>
<proteinExistence type="predicted"/>
<gene>
    <name evidence="7" type="ORF">SCF082_LOCUS18628</name>
</gene>
<name>A0ABP0KQ79_9DINO</name>
<protein>
    <recommendedName>
        <fullName evidence="1">chorismate mutase</fullName>
        <ecNumber evidence="1">5.4.99.5</ecNumber>
    </recommendedName>
</protein>
<keyword evidence="5" id="KW-0812">Transmembrane</keyword>
<dbReference type="PANTHER" id="PTHR23086">
    <property type="entry name" value="PHOSPHATIDYLINOSITOL-4-PHOSPHATE 5-KINASE"/>
    <property type="match status" value="1"/>
</dbReference>
<keyword evidence="3" id="KW-0067">ATP-binding</keyword>
<feature type="compositionally biased region" description="Polar residues" evidence="4">
    <location>
        <begin position="82"/>
        <end position="91"/>
    </location>
</feature>